<dbReference type="Gramene" id="KCW54119">
    <property type="protein sequence ID" value="KCW54119"/>
    <property type="gene ID" value="EUGRSUZ_I00098"/>
</dbReference>
<dbReference type="InterPro" id="IPR003441">
    <property type="entry name" value="NAC-dom"/>
</dbReference>
<protein>
    <recommendedName>
        <fullName evidence="6">NAC domain-containing protein</fullName>
    </recommendedName>
</protein>
<evidence type="ECO:0000256" key="3">
    <source>
        <dbReference type="ARBA" id="ARBA00023163"/>
    </source>
</evidence>
<dbReference type="InterPro" id="IPR036093">
    <property type="entry name" value="NAC_dom_sf"/>
</dbReference>
<dbReference type="Gene3D" id="2.170.150.80">
    <property type="entry name" value="NAC domain"/>
    <property type="match status" value="1"/>
</dbReference>
<evidence type="ECO:0000256" key="2">
    <source>
        <dbReference type="ARBA" id="ARBA00023125"/>
    </source>
</evidence>
<feature type="region of interest" description="Disordered" evidence="5">
    <location>
        <begin position="1"/>
        <end position="39"/>
    </location>
</feature>
<feature type="domain" description="NAC" evidence="6">
    <location>
        <begin position="44"/>
        <end position="104"/>
    </location>
</feature>
<dbReference type="Pfam" id="PF02365">
    <property type="entry name" value="NAM"/>
    <property type="match status" value="1"/>
</dbReference>
<keyword evidence="1" id="KW-0805">Transcription regulation</keyword>
<gene>
    <name evidence="7" type="ORF">EUGRSUZ_I00098</name>
</gene>
<evidence type="ECO:0000256" key="5">
    <source>
        <dbReference type="SAM" id="MobiDB-lite"/>
    </source>
</evidence>
<name>A0A059AK49_EUCGR</name>
<dbReference type="PANTHER" id="PTHR31719">
    <property type="entry name" value="NAC TRANSCRIPTION FACTOR 56"/>
    <property type="match status" value="1"/>
</dbReference>
<dbReference type="PROSITE" id="PS51005">
    <property type="entry name" value="NAC"/>
    <property type="match status" value="1"/>
</dbReference>
<dbReference type="EMBL" id="KK198761">
    <property type="protein sequence ID" value="KCW54119.1"/>
    <property type="molecule type" value="Genomic_DNA"/>
</dbReference>
<keyword evidence="4" id="KW-0539">Nucleus</keyword>
<evidence type="ECO:0000256" key="1">
    <source>
        <dbReference type="ARBA" id="ARBA00023015"/>
    </source>
</evidence>
<evidence type="ECO:0000313" key="7">
    <source>
        <dbReference type="EMBL" id="KCW54119.1"/>
    </source>
</evidence>
<keyword evidence="3" id="KW-0804">Transcription</keyword>
<accession>A0A059AK49</accession>
<dbReference type="GO" id="GO:0003677">
    <property type="term" value="F:DNA binding"/>
    <property type="evidence" value="ECO:0007669"/>
    <property type="project" value="UniProtKB-KW"/>
</dbReference>
<feature type="compositionally biased region" description="Basic and acidic residues" evidence="5">
    <location>
        <begin position="25"/>
        <end position="39"/>
    </location>
</feature>
<organism evidence="7">
    <name type="scientific">Eucalyptus grandis</name>
    <name type="common">Flooded gum</name>
    <dbReference type="NCBI Taxonomy" id="71139"/>
    <lineage>
        <taxon>Eukaryota</taxon>
        <taxon>Viridiplantae</taxon>
        <taxon>Streptophyta</taxon>
        <taxon>Embryophyta</taxon>
        <taxon>Tracheophyta</taxon>
        <taxon>Spermatophyta</taxon>
        <taxon>Magnoliopsida</taxon>
        <taxon>eudicotyledons</taxon>
        <taxon>Gunneridae</taxon>
        <taxon>Pentapetalae</taxon>
        <taxon>rosids</taxon>
        <taxon>malvids</taxon>
        <taxon>Myrtales</taxon>
        <taxon>Myrtaceae</taxon>
        <taxon>Myrtoideae</taxon>
        <taxon>Eucalypteae</taxon>
        <taxon>Eucalyptus</taxon>
    </lineage>
</organism>
<dbReference type="OMA" id="FFDTHAR"/>
<evidence type="ECO:0000259" key="6">
    <source>
        <dbReference type="PROSITE" id="PS51005"/>
    </source>
</evidence>
<feature type="non-terminal residue" evidence="7">
    <location>
        <position position="1"/>
    </location>
</feature>
<dbReference type="SUPFAM" id="SSF101941">
    <property type="entry name" value="NAC domain"/>
    <property type="match status" value="1"/>
</dbReference>
<dbReference type="STRING" id="71139.A0A059AK49"/>
<dbReference type="GO" id="GO:0006355">
    <property type="term" value="P:regulation of DNA-templated transcription"/>
    <property type="evidence" value="ECO:0007669"/>
    <property type="project" value="InterPro"/>
</dbReference>
<evidence type="ECO:0000256" key="4">
    <source>
        <dbReference type="ARBA" id="ARBA00023242"/>
    </source>
</evidence>
<keyword evidence="2" id="KW-0238">DNA-binding</keyword>
<reference evidence="7" key="1">
    <citation type="submission" date="2013-07" db="EMBL/GenBank/DDBJ databases">
        <title>The genome of Eucalyptus grandis.</title>
        <authorList>
            <person name="Schmutz J."/>
            <person name="Hayes R."/>
            <person name="Myburg A."/>
            <person name="Tuskan G."/>
            <person name="Grattapaglia D."/>
            <person name="Rokhsar D.S."/>
        </authorList>
    </citation>
    <scope>NUCLEOTIDE SEQUENCE</scope>
    <source>
        <tissue evidence="7">Leaf extractions</tissue>
    </source>
</reference>
<dbReference type="AlphaFoldDB" id="A0A059AK49"/>
<proteinExistence type="predicted"/>
<sequence length="104" mass="12351">SRVEQVQGLVEKGTDQRVSRRRRTESREEREREREKMKKAQMELPAGFRFHPTDEELVSDYLIRKCASLPISAPIIAEIDLYKFDPWDLPGTFRPFLCFFRLCC</sequence>
<dbReference type="PANTHER" id="PTHR31719:SF94">
    <property type="entry name" value="PROTEIN ATAF2"/>
    <property type="match status" value="1"/>
</dbReference>
<dbReference type="InParanoid" id="A0A059AK49"/>